<dbReference type="Pfam" id="PF13242">
    <property type="entry name" value="Hydrolase_like"/>
    <property type="match status" value="1"/>
</dbReference>
<dbReference type="Gene3D" id="3.40.50.1000">
    <property type="entry name" value="HAD superfamily/HAD-like"/>
    <property type="match status" value="2"/>
</dbReference>
<dbReference type="NCBIfam" id="TIGR01452">
    <property type="entry name" value="PGP_euk"/>
    <property type="match status" value="1"/>
</dbReference>
<dbReference type="EMBL" id="JAPFFF010000018">
    <property type="protein sequence ID" value="KAK8860652.1"/>
    <property type="molecule type" value="Genomic_DNA"/>
</dbReference>
<keyword evidence="3" id="KW-1185">Reference proteome</keyword>
<dbReference type="NCBIfam" id="TIGR01460">
    <property type="entry name" value="HAD-SF-IIA"/>
    <property type="match status" value="1"/>
</dbReference>
<evidence type="ECO:0000313" key="3">
    <source>
        <dbReference type="Proteomes" id="UP001470230"/>
    </source>
</evidence>
<dbReference type="InterPro" id="IPR006349">
    <property type="entry name" value="PGP_euk"/>
</dbReference>
<name>A0ABR2IDW8_9EUKA</name>
<dbReference type="InterPro" id="IPR006357">
    <property type="entry name" value="HAD-SF_hydro_IIA"/>
</dbReference>
<dbReference type="PANTHER" id="PTHR19288">
    <property type="entry name" value="4-NITROPHENYLPHOSPHATASE-RELATED"/>
    <property type="match status" value="1"/>
</dbReference>
<dbReference type="Pfam" id="PF13344">
    <property type="entry name" value="Hydrolase_6"/>
    <property type="match status" value="1"/>
</dbReference>
<dbReference type="InterPro" id="IPR023214">
    <property type="entry name" value="HAD_sf"/>
</dbReference>
<proteinExistence type="predicted"/>
<dbReference type="SUPFAM" id="SSF56784">
    <property type="entry name" value="HAD-like"/>
    <property type="match status" value="1"/>
</dbReference>
<dbReference type="PIRSF" id="PIRSF000915">
    <property type="entry name" value="PGP-type_phosphatase"/>
    <property type="match status" value="1"/>
</dbReference>
<reference evidence="2 3" key="1">
    <citation type="submission" date="2024-04" db="EMBL/GenBank/DDBJ databases">
        <title>Tritrichomonas musculus Genome.</title>
        <authorList>
            <person name="Alves-Ferreira E."/>
            <person name="Grigg M."/>
            <person name="Lorenzi H."/>
            <person name="Galac M."/>
        </authorList>
    </citation>
    <scope>NUCLEOTIDE SEQUENCE [LARGE SCALE GENOMIC DNA]</scope>
    <source>
        <strain evidence="2 3">EAF2021</strain>
    </source>
</reference>
<accession>A0ABR2IDW8</accession>
<gene>
    <name evidence="2" type="ORF">M9Y10_012317</name>
</gene>
<evidence type="ECO:0000313" key="2">
    <source>
        <dbReference type="EMBL" id="KAK8860652.1"/>
    </source>
</evidence>
<protein>
    <submittedName>
        <fullName evidence="2">p-nitrophenyl phosphatase</fullName>
    </submittedName>
</protein>
<comment type="caution">
    <text evidence="2">The sequence shown here is derived from an EMBL/GenBank/DDBJ whole genome shotgun (WGS) entry which is preliminary data.</text>
</comment>
<keyword evidence="1" id="KW-0378">Hydrolase</keyword>
<dbReference type="Proteomes" id="UP001470230">
    <property type="component" value="Unassembled WGS sequence"/>
</dbReference>
<dbReference type="PANTHER" id="PTHR19288:SF93">
    <property type="entry name" value="FI11325P-RELATED"/>
    <property type="match status" value="1"/>
</dbReference>
<sequence>MKSIKTVLFDADGVLWCGDNVVPGAPEVFDKLREMGIHPYLVTNNPTSTRNEIANRLMGKGWHNIPDEMIVSAGYVTTQYLLSIGFSDQRRKVFIIGEPGLIKEMRNNGVNALGIDDFPPENTPEGNLATLKIDENILAVVVALDRTLTYRKLALGNRIIVENDALLVGTNCDTALPLGGGVFVPDAMSNIIALQTSCGRKAVMLGKPSKLMFEPLKSSLNLDASEAMMVGDQFKTDIQFAKNIGSRSTIVLTGVTTKDDVLAINPELKPDYVKDSVRDIPDLVREINAKAAEAAEAQSNEK</sequence>
<evidence type="ECO:0000256" key="1">
    <source>
        <dbReference type="ARBA" id="ARBA00022801"/>
    </source>
</evidence>
<dbReference type="InterPro" id="IPR036412">
    <property type="entry name" value="HAD-like_sf"/>
</dbReference>
<organism evidence="2 3">
    <name type="scientific">Tritrichomonas musculus</name>
    <dbReference type="NCBI Taxonomy" id="1915356"/>
    <lineage>
        <taxon>Eukaryota</taxon>
        <taxon>Metamonada</taxon>
        <taxon>Parabasalia</taxon>
        <taxon>Tritrichomonadida</taxon>
        <taxon>Tritrichomonadidae</taxon>
        <taxon>Tritrichomonas</taxon>
    </lineage>
</organism>